<evidence type="ECO:0000259" key="1">
    <source>
        <dbReference type="Pfam" id="PF00078"/>
    </source>
</evidence>
<dbReference type="Pfam" id="PF00078">
    <property type="entry name" value="RVT_1"/>
    <property type="match status" value="1"/>
</dbReference>
<gene>
    <name evidence="2" type="ORF">MSAN_00329300</name>
</gene>
<comment type="caution">
    <text evidence="2">The sequence shown here is derived from an EMBL/GenBank/DDBJ whole genome shotgun (WGS) entry which is preliminary data.</text>
</comment>
<evidence type="ECO:0000313" key="2">
    <source>
        <dbReference type="EMBL" id="KAF7374452.1"/>
    </source>
</evidence>
<dbReference type="AlphaFoldDB" id="A0A8H6ZBP3"/>
<evidence type="ECO:0000313" key="3">
    <source>
        <dbReference type="Proteomes" id="UP000623467"/>
    </source>
</evidence>
<dbReference type="EMBL" id="JACAZH010000002">
    <property type="protein sequence ID" value="KAF7374452.1"/>
    <property type="molecule type" value="Genomic_DNA"/>
</dbReference>
<dbReference type="PANTHER" id="PTHR19446">
    <property type="entry name" value="REVERSE TRANSCRIPTASES"/>
    <property type="match status" value="1"/>
</dbReference>
<dbReference type="InterPro" id="IPR000477">
    <property type="entry name" value="RT_dom"/>
</dbReference>
<keyword evidence="2" id="KW-0548">Nucleotidyltransferase</keyword>
<sequence length="695" mass="79191">MGSSLGVCRTTARHSVFTRGSPCVWALLTILVPYLIVRLQNYSEILDDRPVEPAVSPEQLYESFKARLNPPEHIPDHFDADLHEIMEGLANTIPSRTLDRTPQRFFSRRITIEDIISVKRKLRVKSFRSAKGVDEVSYSKIPTIPNSVLVELFQRCIDDCDAPQKWLVTILVGLLMQGRDVHDPESYRIVGLECCLLKILTLLFDQRLQEWADANDAIPNTQNGFRPGHRTDDNCFILACAIARARAEGKTLYVFFGDLTNAFPYTDVPRLWVDMYAANVSGPFFDWMRMVYARMVYAVKYGDENCIPFRSIIGWMTGDSASPGLWNIFFADFRVREHQSDIRLHGHPVSQAEQADDVMIVSTDFPDFQEKITEFWTYGGRKHVFISTPKSKWMIYGPLPRVIPVLRMGELIVDLVSEFKYVGIWLTSVTRIIFSRNYAIKASKARNASNAIFAMKHRIGSLPAREGLMLYMARVDCYLISGAEISIDVDASLVEELVDIQHAFIRRLLGINSRSMIAVLFSKTELMPIRMRRLLLVLARPRYMVQLEDDRRVRWALLGSVDLFAAGKAGWARDLAIMLRCLPTPIRIAPADFLCLKSIEAITKRVVEVVDADIQFDINFLQKTHLLRGRLEVVEETGAHAVVARRKRHYLTMVPIPAHRIALTRLLLSDHNLSVGRLRYASRTRRMVPPGGAPL</sequence>
<dbReference type="GO" id="GO:0003964">
    <property type="term" value="F:RNA-directed DNA polymerase activity"/>
    <property type="evidence" value="ECO:0007669"/>
    <property type="project" value="UniProtKB-KW"/>
</dbReference>
<reference evidence="2" key="1">
    <citation type="submission" date="2020-05" db="EMBL/GenBank/DDBJ databases">
        <title>Mycena genomes resolve the evolution of fungal bioluminescence.</title>
        <authorList>
            <person name="Tsai I.J."/>
        </authorList>
    </citation>
    <scope>NUCLEOTIDE SEQUENCE</scope>
    <source>
        <strain evidence="2">160909Yilan</strain>
    </source>
</reference>
<proteinExistence type="predicted"/>
<keyword evidence="2" id="KW-0808">Transferase</keyword>
<dbReference type="Proteomes" id="UP000623467">
    <property type="component" value="Unassembled WGS sequence"/>
</dbReference>
<feature type="domain" description="Reverse transcriptase" evidence="1">
    <location>
        <begin position="184"/>
        <end position="425"/>
    </location>
</feature>
<keyword evidence="3" id="KW-1185">Reference proteome</keyword>
<name>A0A8H6ZBP3_9AGAR</name>
<keyword evidence="2" id="KW-0695">RNA-directed DNA polymerase</keyword>
<accession>A0A8H6ZBP3</accession>
<organism evidence="2 3">
    <name type="scientific">Mycena sanguinolenta</name>
    <dbReference type="NCBI Taxonomy" id="230812"/>
    <lineage>
        <taxon>Eukaryota</taxon>
        <taxon>Fungi</taxon>
        <taxon>Dikarya</taxon>
        <taxon>Basidiomycota</taxon>
        <taxon>Agaricomycotina</taxon>
        <taxon>Agaricomycetes</taxon>
        <taxon>Agaricomycetidae</taxon>
        <taxon>Agaricales</taxon>
        <taxon>Marasmiineae</taxon>
        <taxon>Mycenaceae</taxon>
        <taxon>Mycena</taxon>
    </lineage>
</organism>
<dbReference type="OrthoDB" id="2940102at2759"/>
<protein>
    <submittedName>
        <fullName evidence="2">Reverse transcriptase domain-containing protein</fullName>
    </submittedName>
</protein>